<feature type="transmembrane region" description="Helical" evidence="1">
    <location>
        <begin position="183"/>
        <end position="204"/>
    </location>
</feature>
<evidence type="ECO:0000313" key="3">
    <source>
        <dbReference type="Proteomes" id="UP000249873"/>
    </source>
</evidence>
<name>A0A2Z4GCY3_9BACT</name>
<evidence type="ECO:0000313" key="2">
    <source>
        <dbReference type="EMBL" id="AWV98763.1"/>
    </source>
</evidence>
<proteinExistence type="predicted"/>
<dbReference type="Proteomes" id="UP000249873">
    <property type="component" value="Chromosome"/>
</dbReference>
<dbReference type="KEGG" id="als:DJ013_11495"/>
<keyword evidence="1" id="KW-0812">Transmembrane</keyword>
<reference evidence="2 3" key="1">
    <citation type="submission" date="2018-05" db="EMBL/GenBank/DDBJ databases">
        <title>Complete genome sequence of Arcticibacterium luteifluviistationis SM1504T, a cytophagaceae bacterium isolated from Arctic surface seawater.</title>
        <authorList>
            <person name="Li Y."/>
            <person name="Qin Q.-L."/>
        </authorList>
    </citation>
    <scope>NUCLEOTIDE SEQUENCE [LARGE SCALE GENOMIC DNA]</scope>
    <source>
        <strain evidence="2 3">SM1504</strain>
    </source>
</reference>
<dbReference type="EMBL" id="CP029480">
    <property type="protein sequence ID" value="AWV98763.1"/>
    <property type="molecule type" value="Genomic_DNA"/>
</dbReference>
<dbReference type="OrthoDB" id="1438991at2"/>
<sequence length="214" mass="23915">MKKWAYGIKGKVKIGAVLGGVLLLLLWSNLMDRKRATQLQTSFSAIYEDRLMVESFIFDLSTILHEREQLVTGLTSGVVSQADKAHLINLDGKMTSLINNYASTKFTDLEKRIFLEFTTLVPSISELGHDIDHGMVPKNKLLTQQALAKLAVLSNIQTTEGQRLIEETNGIILQKKSSSQFEIISLIALAIMIQVLLFSSTSVFKKIQQKPHLN</sequence>
<keyword evidence="3" id="KW-1185">Reference proteome</keyword>
<dbReference type="RefSeq" id="WP_111371956.1">
    <property type="nucleotide sequence ID" value="NZ_CP029480.1"/>
</dbReference>
<keyword evidence="1" id="KW-0472">Membrane</keyword>
<evidence type="ECO:0000256" key="1">
    <source>
        <dbReference type="SAM" id="Phobius"/>
    </source>
</evidence>
<keyword evidence="1" id="KW-1133">Transmembrane helix</keyword>
<accession>A0A2Z4GCY3</accession>
<gene>
    <name evidence="2" type="ORF">DJ013_11495</name>
</gene>
<protein>
    <recommendedName>
        <fullName evidence="4">Chemotaxis methyl-accepting receptor HlyB-like 4HB MCP domain-containing protein</fullName>
    </recommendedName>
</protein>
<feature type="transmembrane region" description="Helical" evidence="1">
    <location>
        <begin position="12"/>
        <end position="30"/>
    </location>
</feature>
<organism evidence="2 3">
    <name type="scientific">Arcticibacterium luteifluviistationis</name>
    <dbReference type="NCBI Taxonomy" id="1784714"/>
    <lineage>
        <taxon>Bacteria</taxon>
        <taxon>Pseudomonadati</taxon>
        <taxon>Bacteroidota</taxon>
        <taxon>Cytophagia</taxon>
        <taxon>Cytophagales</taxon>
        <taxon>Leadbetterellaceae</taxon>
        <taxon>Arcticibacterium</taxon>
    </lineage>
</organism>
<dbReference type="AlphaFoldDB" id="A0A2Z4GCY3"/>
<evidence type="ECO:0008006" key="4">
    <source>
        <dbReference type="Google" id="ProtNLM"/>
    </source>
</evidence>